<dbReference type="GO" id="GO:0017168">
    <property type="term" value="F:5-oxoprolinase (ATP-hydrolyzing) activity"/>
    <property type="evidence" value="ECO:0007669"/>
    <property type="project" value="TreeGrafter"/>
</dbReference>
<gene>
    <name evidence="2" type="ORF">FSW04_03575</name>
</gene>
<sequence>MPLGPVTDDSVAALLEDFERRYAQQFGAEAGYADAGIVITGVRVKVSGVVRKPSVVRRPPAEGADAGAARRGHRDVHWEELGARASTAIWDGGRLQPGTTLEGPAVIELPDTTIVVRPGHRASIDEYGNAVVQVDAVRPTGPAAVAAGRLEEDV</sequence>
<protein>
    <recommendedName>
        <fullName evidence="1">Acetophenone carboxylase-like C-terminal domain-containing protein</fullName>
    </recommendedName>
</protein>
<dbReference type="PANTHER" id="PTHR11365">
    <property type="entry name" value="5-OXOPROLINASE RELATED"/>
    <property type="match status" value="1"/>
</dbReference>
<feature type="domain" description="Acetophenone carboxylase-like C-terminal" evidence="1">
    <location>
        <begin position="7"/>
        <end position="127"/>
    </location>
</feature>
<organism evidence="2 3">
    <name type="scientific">Baekduia soli</name>
    <dbReference type="NCBI Taxonomy" id="496014"/>
    <lineage>
        <taxon>Bacteria</taxon>
        <taxon>Bacillati</taxon>
        <taxon>Actinomycetota</taxon>
        <taxon>Thermoleophilia</taxon>
        <taxon>Solirubrobacterales</taxon>
        <taxon>Baekduiaceae</taxon>
        <taxon>Baekduia</taxon>
    </lineage>
</organism>
<dbReference type="InterPro" id="IPR045079">
    <property type="entry name" value="Oxoprolinase-like"/>
</dbReference>
<proteinExistence type="predicted"/>
<dbReference type="EMBL" id="CP042430">
    <property type="protein sequence ID" value="QEC46755.1"/>
    <property type="molecule type" value="Genomic_DNA"/>
</dbReference>
<name>A0A5B8U1Q5_9ACTN</name>
<keyword evidence="3" id="KW-1185">Reference proteome</keyword>
<dbReference type="KEGG" id="bsol:FSW04_03575"/>
<dbReference type="Proteomes" id="UP000321805">
    <property type="component" value="Chromosome"/>
</dbReference>
<accession>A0A5B8U1Q5</accession>
<evidence type="ECO:0000313" key="3">
    <source>
        <dbReference type="Proteomes" id="UP000321805"/>
    </source>
</evidence>
<dbReference type="PANTHER" id="PTHR11365:SF23">
    <property type="entry name" value="HYPOTHETICAL 5-OXOPROLINASE (EUROFUNG)-RELATED"/>
    <property type="match status" value="1"/>
</dbReference>
<evidence type="ECO:0000259" key="1">
    <source>
        <dbReference type="Pfam" id="PF19278"/>
    </source>
</evidence>
<evidence type="ECO:0000313" key="2">
    <source>
        <dbReference type="EMBL" id="QEC46755.1"/>
    </source>
</evidence>
<dbReference type="InterPro" id="IPR049517">
    <property type="entry name" value="ACX-like_C"/>
</dbReference>
<dbReference type="GO" id="GO:0006749">
    <property type="term" value="P:glutathione metabolic process"/>
    <property type="evidence" value="ECO:0007669"/>
    <property type="project" value="TreeGrafter"/>
</dbReference>
<dbReference type="AlphaFoldDB" id="A0A5B8U1Q5"/>
<reference evidence="2 3" key="1">
    <citation type="journal article" date="2018" name="J. Microbiol.">
        <title>Baekduia soli gen. nov., sp. nov., a novel bacterium isolated from the soil of Baekdu Mountain and proposal of a novel family name, Baekduiaceae fam. nov.</title>
        <authorList>
            <person name="An D.S."/>
            <person name="Siddiqi M.Z."/>
            <person name="Kim K.H."/>
            <person name="Yu H.S."/>
            <person name="Im W.T."/>
        </authorList>
    </citation>
    <scope>NUCLEOTIDE SEQUENCE [LARGE SCALE GENOMIC DNA]</scope>
    <source>
        <strain evidence="2 3">BR7-21</strain>
    </source>
</reference>
<dbReference type="Pfam" id="PF19278">
    <property type="entry name" value="Hydant_A_C"/>
    <property type="match status" value="1"/>
</dbReference>
<dbReference type="OrthoDB" id="9768323at2"/>
<dbReference type="GO" id="GO:0005829">
    <property type="term" value="C:cytosol"/>
    <property type="evidence" value="ECO:0007669"/>
    <property type="project" value="TreeGrafter"/>
</dbReference>